<dbReference type="EMBL" id="BART01020911">
    <property type="protein sequence ID" value="GAG93817.1"/>
    <property type="molecule type" value="Genomic_DNA"/>
</dbReference>
<reference evidence="1" key="1">
    <citation type="journal article" date="2014" name="Front. Microbiol.">
        <title>High frequency of phylogenetically diverse reductive dehalogenase-homologous genes in deep subseafloor sedimentary metagenomes.</title>
        <authorList>
            <person name="Kawai M."/>
            <person name="Futagami T."/>
            <person name="Toyoda A."/>
            <person name="Takaki Y."/>
            <person name="Nishi S."/>
            <person name="Hori S."/>
            <person name="Arai W."/>
            <person name="Tsubouchi T."/>
            <person name="Morono Y."/>
            <person name="Uchiyama I."/>
            <person name="Ito T."/>
            <person name="Fujiyama A."/>
            <person name="Inagaki F."/>
            <person name="Takami H."/>
        </authorList>
    </citation>
    <scope>NUCLEOTIDE SEQUENCE</scope>
    <source>
        <strain evidence="1">Expedition CK06-06</strain>
    </source>
</reference>
<dbReference type="AlphaFoldDB" id="X1CLC8"/>
<proteinExistence type="predicted"/>
<name>X1CLC8_9ZZZZ</name>
<accession>X1CLC8</accession>
<evidence type="ECO:0000313" key="1">
    <source>
        <dbReference type="EMBL" id="GAG93817.1"/>
    </source>
</evidence>
<feature type="non-terminal residue" evidence="1">
    <location>
        <position position="1"/>
    </location>
</feature>
<protein>
    <submittedName>
        <fullName evidence="1">Uncharacterized protein</fullName>
    </submittedName>
</protein>
<organism evidence="1">
    <name type="scientific">marine sediment metagenome</name>
    <dbReference type="NCBI Taxonomy" id="412755"/>
    <lineage>
        <taxon>unclassified sequences</taxon>
        <taxon>metagenomes</taxon>
        <taxon>ecological metagenomes</taxon>
    </lineage>
</organism>
<comment type="caution">
    <text evidence="1">The sequence shown here is derived from an EMBL/GenBank/DDBJ whole genome shotgun (WGS) entry which is preliminary data.</text>
</comment>
<gene>
    <name evidence="1" type="ORF">S01H4_38734</name>
</gene>
<sequence length="32" mass="3774">WRGADSRWEEAFIAGLNHLLDLFNQAKNEDEK</sequence>